<dbReference type="AlphaFoldDB" id="E3MJI4"/>
<evidence type="ECO:0000313" key="4">
    <source>
        <dbReference type="Proteomes" id="UP000008281"/>
    </source>
</evidence>
<dbReference type="GeneID" id="9819382"/>
<evidence type="ECO:0000313" key="2">
    <source>
        <dbReference type="EMBL" id="EFP03694.1"/>
    </source>
</evidence>
<dbReference type="HOGENOM" id="CLU_2576129_0_0_1"/>
<dbReference type="SMART" id="SM00213">
    <property type="entry name" value="UBQ"/>
    <property type="match status" value="1"/>
</dbReference>
<dbReference type="SUPFAM" id="SSF54236">
    <property type="entry name" value="Ubiquitin-like"/>
    <property type="match status" value="1"/>
</dbReference>
<dbReference type="PROSITE" id="PS50053">
    <property type="entry name" value="UBIQUITIN_2"/>
    <property type="match status" value="1"/>
</dbReference>
<dbReference type="CDD" id="cd17039">
    <property type="entry name" value="Ubl_ubiquitin_like"/>
    <property type="match status" value="1"/>
</dbReference>
<feature type="domain" description="Ubiquitin-like" evidence="1">
    <location>
        <begin position="1"/>
        <end position="72"/>
    </location>
</feature>
<dbReference type="Gene3D" id="3.10.20.90">
    <property type="entry name" value="Phosphatidylinositol 3-kinase Catalytic Subunit, Chain A, domain 1"/>
    <property type="match status" value="1"/>
</dbReference>
<reference evidence="2" key="1">
    <citation type="submission" date="2007-07" db="EMBL/GenBank/DDBJ databases">
        <title>PCAP assembly of the Caenorhabditis remanei genome.</title>
        <authorList>
            <consortium name="The Caenorhabditis remanei Sequencing Consortium"/>
            <person name="Wilson R.K."/>
        </authorList>
    </citation>
    <scope>NUCLEOTIDE SEQUENCE [LARGE SCALE GENOMIC DNA]</scope>
    <source>
        <strain evidence="2">PB4641</strain>
    </source>
</reference>
<dbReference type="InterPro" id="IPR029071">
    <property type="entry name" value="Ubiquitin-like_domsf"/>
</dbReference>
<name>E3MJI4_CAERE</name>
<keyword evidence="4" id="KW-1185">Reference proteome</keyword>
<dbReference type="OrthoDB" id="5845612at2759"/>
<dbReference type="KEGG" id="crq:GCK72_025450"/>
<dbReference type="EMBL" id="WUAV01000006">
    <property type="protein sequence ID" value="KAF1748983.1"/>
    <property type="molecule type" value="Genomic_DNA"/>
</dbReference>
<organism evidence="4">
    <name type="scientific">Caenorhabditis remanei</name>
    <name type="common">Caenorhabditis vulgaris</name>
    <dbReference type="NCBI Taxonomy" id="31234"/>
    <lineage>
        <taxon>Eukaryota</taxon>
        <taxon>Metazoa</taxon>
        <taxon>Ecdysozoa</taxon>
        <taxon>Nematoda</taxon>
        <taxon>Chromadorea</taxon>
        <taxon>Rhabditida</taxon>
        <taxon>Rhabditina</taxon>
        <taxon>Rhabditomorpha</taxon>
        <taxon>Rhabditoidea</taxon>
        <taxon>Rhabditidae</taxon>
        <taxon>Peloderinae</taxon>
        <taxon>Caenorhabditis</taxon>
    </lineage>
</organism>
<dbReference type="InterPro" id="IPR000626">
    <property type="entry name" value="Ubiquitin-like_dom"/>
</dbReference>
<dbReference type="RefSeq" id="XP_003103723.1">
    <property type="nucleotide sequence ID" value="XM_003103675.1"/>
</dbReference>
<sequence>MKIVVRSNSRIDFTLSVEDNQTVLELKEMLEKKTRIKVDEMFLSHRGRLLYDEAELGTCNFKEMDMVIMNIRLLSCKKCSC</sequence>
<gene>
    <name evidence="2" type="ORF">CRE_19222</name>
    <name evidence="3" type="ORF">GCK72_025450</name>
</gene>
<accession>E3MJI4</accession>
<reference evidence="3 5" key="2">
    <citation type="submission" date="2019-12" db="EMBL/GenBank/DDBJ databases">
        <title>Chromosome-level assembly of the Caenorhabditis remanei genome.</title>
        <authorList>
            <person name="Teterina A.A."/>
            <person name="Willis J.H."/>
            <person name="Phillips P.C."/>
        </authorList>
    </citation>
    <scope>NUCLEOTIDE SEQUENCE [LARGE SCALE GENOMIC DNA]</scope>
    <source>
        <strain evidence="3 5">PX506</strain>
        <tissue evidence="3">Whole organism</tissue>
    </source>
</reference>
<evidence type="ECO:0000313" key="3">
    <source>
        <dbReference type="EMBL" id="KAF1748983.1"/>
    </source>
</evidence>
<dbReference type="Proteomes" id="UP000008281">
    <property type="component" value="Unassembled WGS sequence"/>
</dbReference>
<protein>
    <recommendedName>
        <fullName evidence="1">Ubiquitin-like domain-containing protein</fullName>
    </recommendedName>
</protein>
<dbReference type="Pfam" id="PF00240">
    <property type="entry name" value="ubiquitin"/>
    <property type="match status" value="1"/>
</dbReference>
<evidence type="ECO:0000313" key="5">
    <source>
        <dbReference type="Proteomes" id="UP000483820"/>
    </source>
</evidence>
<evidence type="ECO:0000259" key="1">
    <source>
        <dbReference type="PROSITE" id="PS50053"/>
    </source>
</evidence>
<dbReference type="EMBL" id="DS268450">
    <property type="protein sequence ID" value="EFP03694.1"/>
    <property type="molecule type" value="Genomic_DNA"/>
</dbReference>
<proteinExistence type="predicted"/>
<dbReference type="CTD" id="9819382"/>
<dbReference type="Proteomes" id="UP000483820">
    <property type="component" value="Chromosome X"/>
</dbReference>